<feature type="transmembrane region" description="Helical" evidence="2">
    <location>
        <begin position="78"/>
        <end position="97"/>
    </location>
</feature>
<reference evidence="4" key="1">
    <citation type="journal article" date="2019" name="Int. J. Syst. Evol. Microbiol.">
        <title>The Global Catalogue of Microorganisms (GCM) 10K type strain sequencing project: providing services to taxonomists for standard genome sequencing and annotation.</title>
        <authorList>
            <consortium name="The Broad Institute Genomics Platform"/>
            <consortium name="The Broad Institute Genome Sequencing Center for Infectious Disease"/>
            <person name="Wu L."/>
            <person name="Ma J."/>
        </authorList>
    </citation>
    <scope>NUCLEOTIDE SEQUENCE [LARGE SCALE GENOMIC DNA]</scope>
    <source>
        <strain evidence="4">TBRC 4489</strain>
    </source>
</reference>
<sequence length="263" mass="28239">MESKNPVFKRQPQGRQAWGGPTPTPEQLQGMYDAPAYAQHAPPAYRAMTIDDVVVRGFMTLGTLVVSAAAAWALNLGWGAAMAGMLVGLVLALIVSFKQSTNPVLILGYAVGYGVAVGVLSHLMQEIYPGIVIQAVLGTAMAFGGMLTVYALRIVRVTPKFTKFVVAAALGLMGALLVNWIASFFIDGGFGLRQAGPVGYLVSVAAILLGCFFLLLDFNQVEEGVRAGVPAKYSWLMAFGLTMTLVWLYLEILRLLSYFYSSD</sequence>
<evidence type="ECO:0000256" key="1">
    <source>
        <dbReference type="SAM" id="MobiDB-lite"/>
    </source>
</evidence>
<organism evidence="3 4">
    <name type="scientific">Planomonospora corallina</name>
    <dbReference type="NCBI Taxonomy" id="1806052"/>
    <lineage>
        <taxon>Bacteria</taxon>
        <taxon>Bacillati</taxon>
        <taxon>Actinomycetota</taxon>
        <taxon>Actinomycetes</taxon>
        <taxon>Streptosporangiales</taxon>
        <taxon>Streptosporangiaceae</taxon>
        <taxon>Planomonospora</taxon>
    </lineage>
</organism>
<feature type="transmembrane region" description="Helical" evidence="2">
    <location>
        <begin position="164"/>
        <end position="186"/>
    </location>
</feature>
<feature type="transmembrane region" description="Helical" evidence="2">
    <location>
        <begin position="131"/>
        <end position="152"/>
    </location>
</feature>
<protein>
    <submittedName>
        <fullName evidence="3">Bax inhibitor-1/YccA family protein</fullName>
    </submittedName>
</protein>
<feature type="transmembrane region" description="Helical" evidence="2">
    <location>
        <begin position="198"/>
        <end position="216"/>
    </location>
</feature>
<accession>A0ABV8I5X7</accession>
<dbReference type="PANTHER" id="PTHR41282">
    <property type="entry name" value="CONSERVED TRANSMEMBRANE PROTEIN-RELATED"/>
    <property type="match status" value="1"/>
</dbReference>
<gene>
    <name evidence="3" type="ORF">ACFOWE_09020</name>
</gene>
<feature type="transmembrane region" description="Helical" evidence="2">
    <location>
        <begin position="104"/>
        <end position="125"/>
    </location>
</feature>
<dbReference type="EMBL" id="JBHSBM010000012">
    <property type="protein sequence ID" value="MFC4058435.1"/>
    <property type="molecule type" value="Genomic_DNA"/>
</dbReference>
<keyword evidence="2" id="KW-1133">Transmembrane helix</keyword>
<evidence type="ECO:0000313" key="4">
    <source>
        <dbReference type="Proteomes" id="UP001595850"/>
    </source>
</evidence>
<proteinExistence type="predicted"/>
<dbReference type="PANTHER" id="PTHR41282:SF1">
    <property type="entry name" value="CONSERVED TRANSMEMBRANE PROTEIN-RELATED"/>
    <property type="match status" value="1"/>
</dbReference>
<keyword evidence="2" id="KW-0472">Membrane</keyword>
<evidence type="ECO:0000256" key="2">
    <source>
        <dbReference type="SAM" id="Phobius"/>
    </source>
</evidence>
<name>A0ABV8I5X7_9ACTN</name>
<dbReference type="RefSeq" id="WP_377286732.1">
    <property type="nucleotide sequence ID" value="NZ_JBHSBM010000012.1"/>
</dbReference>
<dbReference type="Proteomes" id="UP001595850">
    <property type="component" value="Unassembled WGS sequence"/>
</dbReference>
<keyword evidence="2" id="KW-0812">Transmembrane</keyword>
<comment type="caution">
    <text evidence="3">The sequence shown here is derived from an EMBL/GenBank/DDBJ whole genome shotgun (WGS) entry which is preliminary data.</text>
</comment>
<dbReference type="InterPro" id="IPR010539">
    <property type="entry name" value="BaxI_1-like"/>
</dbReference>
<keyword evidence="4" id="KW-1185">Reference proteome</keyword>
<dbReference type="PIRSF" id="PIRSF009160">
    <property type="entry name" value="UCP009160"/>
    <property type="match status" value="1"/>
</dbReference>
<feature type="transmembrane region" description="Helical" evidence="2">
    <location>
        <begin position="53"/>
        <end position="72"/>
    </location>
</feature>
<dbReference type="Pfam" id="PF12811">
    <property type="entry name" value="BaxI_1"/>
    <property type="match status" value="1"/>
</dbReference>
<feature type="region of interest" description="Disordered" evidence="1">
    <location>
        <begin position="1"/>
        <end position="25"/>
    </location>
</feature>
<feature type="transmembrane region" description="Helical" evidence="2">
    <location>
        <begin position="236"/>
        <end position="260"/>
    </location>
</feature>
<evidence type="ECO:0000313" key="3">
    <source>
        <dbReference type="EMBL" id="MFC4058435.1"/>
    </source>
</evidence>